<reference evidence="5 6" key="1">
    <citation type="journal article" date="2018" name="Gigascience">
        <title>Genomes of trombidid mites reveal novel predicted allergens and laterally-transferred genes associated with secondary metabolism.</title>
        <authorList>
            <person name="Dong X."/>
            <person name="Chaisiri K."/>
            <person name="Xia D."/>
            <person name="Armstrong S.D."/>
            <person name="Fang Y."/>
            <person name="Donnelly M.J."/>
            <person name="Kadowaki T."/>
            <person name="McGarry J.W."/>
            <person name="Darby A.C."/>
            <person name="Makepeace B.L."/>
        </authorList>
    </citation>
    <scope>NUCLEOTIDE SEQUENCE [LARGE SCALE GENOMIC DNA]</scope>
    <source>
        <strain evidence="5">UoL-WK</strain>
    </source>
</reference>
<dbReference type="Gene3D" id="2.40.10.10">
    <property type="entry name" value="Trypsin-like serine proteases"/>
    <property type="match status" value="1"/>
</dbReference>
<dbReference type="InterPro" id="IPR043504">
    <property type="entry name" value="Peptidase_S1_PA_chymotrypsin"/>
</dbReference>
<dbReference type="GO" id="GO:0004252">
    <property type="term" value="F:serine-type endopeptidase activity"/>
    <property type="evidence" value="ECO:0007669"/>
    <property type="project" value="InterPro"/>
</dbReference>
<accession>A0A3S3QE34</accession>
<dbReference type="InterPro" id="IPR001254">
    <property type="entry name" value="Trypsin_dom"/>
</dbReference>
<evidence type="ECO:0000313" key="6">
    <source>
        <dbReference type="Proteomes" id="UP000285301"/>
    </source>
</evidence>
<proteinExistence type="inferred from homology"/>
<dbReference type="InterPro" id="IPR009003">
    <property type="entry name" value="Peptidase_S1_PA"/>
</dbReference>
<dbReference type="SMART" id="SM00020">
    <property type="entry name" value="Tryp_SPc"/>
    <property type="match status" value="1"/>
</dbReference>
<feature type="signal peptide" evidence="3">
    <location>
        <begin position="1"/>
        <end position="23"/>
    </location>
</feature>
<evidence type="ECO:0000259" key="4">
    <source>
        <dbReference type="PROSITE" id="PS50240"/>
    </source>
</evidence>
<evidence type="ECO:0000256" key="2">
    <source>
        <dbReference type="ARBA" id="ARBA00024195"/>
    </source>
</evidence>
<dbReference type="InterPro" id="IPR051487">
    <property type="entry name" value="Ser/Thr_Proteases_Immune/Dev"/>
</dbReference>
<dbReference type="PROSITE" id="PS50240">
    <property type="entry name" value="TRYPSIN_DOM"/>
    <property type="match status" value="1"/>
</dbReference>
<name>A0A3S3QE34_9ACAR</name>
<keyword evidence="6" id="KW-1185">Reference proteome</keyword>
<comment type="similarity">
    <text evidence="2">Belongs to the peptidase S1 family. CLIP subfamily.</text>
</comment>
<dbReference type="AlphaFoldDB" id="A0A3S3QE34"/>
<dbReference type="Pfam" id="PF00089">
    <property type="entry name" value="Trypsin"/>
    <property type="match status" value="1"/>
</dbReference>
<gene>
    <name evidence="5" type="ORF">B4U79_18197</name>
</gene>
<dbReference type="STRING" id="1965070.A0A3S3QE34"/>
<comment type="caution">
    <text evidence="5">The sequence shown here is derived from an EMBL/GenBank/DDBJ whole genome shotgun (WGS) entry which is preliminary data.</text>
</comment>
<keyword evidence="1" id="KW-1015">Disulfide bond</keyword>
<feature type="chain" id="PRO_5018724803" evidence="3">
    <location>
        <begin position="24"/>
        <end position="303"/>
    </location>
</feature>
<dbReference type="SUPFAM" id="SSF50494">
    <property type="entry name" value="Trypsin-like serine proteases"/>
    <property type="match status" value="1"/>
</dbReference>
<evidence type="ECO:0000256" key="3">
    <source>
        <dbReference type="SAM" id="SignalP"/>
    </source>
</evidence>
<organism evidence="5 6">
    <name type="scientific">Dinothrombium tinctorium</name>
    <dbReference type="NCBI Taxonomy" id="1965070"/>
    <lineage>
        <taxon>Eukaryota</taxon>
        <taxon>Metazoa</taxon>
        <taxon>Ecdysozoa</taxon>
        <taxon>Arthropoda</taxon>
        <taxon>Chelicerata</taxon>
        <taxon>Arachnida</taxon>
        <taxon>Acari</taxon>
        <taxon>Acariformes</taxon>
        <taxon>Trombidiformes</taxon>
        <taxon>Prostigmata</taxon>
        <taxon>Anystina</taxon>
        <taxon>Parasitengona</taxon>
        <taxon>Trombidioidea</taxon>
        <taxon>Trombidiidae</taxon>
        <taxon>Dinothrombium</taxon>
    </lineage>
</organism>
<dbReference type="PANTHER" id="PTHR24256">
    <property type="entry name" value="TRYPTASE-RELATED"/>
    <property type="match status" value="1"/>
</dbReference>
<dbReference type="GO" id="GO:0006508">
    <property type="term" value="P:proteolysis"/>
    <property type="evidence" value="ECO:0007669"/>
    <property type="project" value="InterPro"/>
</dbReference>
<keyword evidence="3" id="KW-0732">Signal</keyword>
<evidence type="ECO:0000256" key="1">
    <source>
        <dbReference type="ARBA" id="ARBA00023157"/>
    </source>
</evidence>
<sequence length="303" mass="34615">MTIAAFIIEIAIYSLLIIGFGETAYENSDQNCGRLIFSNGGDKNQEKYYFSSIVSLKLFDRNGREDVQKRHCTGSIISKHLILTAASCFSSHTQLVEVIFGSEDGKGYKVSSKSWKKHEDYNEKEKANDLAVNELNDEISYDDYKKPICLPIKHFGHSFKSYNLIDLNEKQLLNVLKKSIVQIIDTKKCKSFALSKNRDQICAENEKPSSNFRPGALLFNEEKRREIIVWRLVGILSSFDPSSKHFLFTNISSHLDWLNKKIKSSEVVKLIDNQKCGAANFRRTKRIIDGNVVSNPNPYPWTK</sequence>
<feature type="domain" description="Peptidase S1" evidence="4">
    <location>
        <begin position="38"/>
        <end position="263"/>
    </location>
</feature>
<dbReference type="OrthoDB" id="6380398at2759"/>
<dbReference type="Proteomes" id="UP000285301">
    <property type="component" value="Unassembled WGS sequence"/>
</dbReference>
<protein>
    <submittedName>
        <fullName evidence="5">Acrosin-like protein</fullName>
    </submittedName>
</protein>
<evidence type="ECO:0000313" key="5">
    <source>
        <dbReference type="EMBL" id="RWS07738.1"/>
    </source>
</evidence>
<dbReference type="EMBL" id="NCKU01003326">
    <property type="protein sequence ID" value="RWS07738.1"/>
    <property type="molecule type" value="Genomic_DNA"/>
</dbReference>